<keyword evidence="1" id="KW-0472">Membrane</keyword>
<accession>A0A0H1R484</accession>
<feature type="transmembrane region" description="Helical" evidence="1">
    <location>
        <begin position="167"/>
        <end position="187"/>
    </location>
</feature>
<feature type="transmembrane region" description="Helical" evidence="1">
    <location>
        <begin position="12"/>
        <end position="31"/>
    </location>
</feature>
<sequence length="277" mass="28885">MAQTTLERYGGVGLHLFVLGIVVVAEAIGLIRIPIGTAAVILLPILYAFAMGIILNPNIMKGTRRVLSGNATKVAGTMIAISIMPFIAKFGTTVGPQIQKVIETGPALVLQEIGNLGTILVAFPVAVFLLKMGREAIGATYSIDREPNLALIADKYGLNSPEGAGAMGVYATGTIIGTFVFAIMPPLIHSLGIFDIRSLAMSCGVGSGSMLAACTGALVSATPSDKDTILALAAASNILTYATGLYAGVFIALPLTEWLYRISRGERTSNISREARS</sequence>
<feature type="transmembrane region" description="Helical" evidence="1">
    <location>
        <begin position="238"/>
        <end position="260"/>
    </location>
</feature>
<dbReference type="RefSeq" id="WP_047192347.1">
    <property type="nucleotide sequence ID" value="NZ_LCYG01000103.1"/>
</dbReference>
<organism evidence="2 3">
    <name type="scientific">Microvirga vignae</name>
    <dbReference type="NCBI Taxonomy" id="1225564"/>
    <lineage>
        <taxon>Bacteria</taxon>
        <taxon>Pseudomonadati</taxon>
        <taxon>Pseudomonadota</taxon>
        <taxon>Alphaproteobacteria</taxon>
        <taxon>Hyphomicrobiales</taxon>
        <taxon>Methylobacteriaceae</taxon>
        <taxon>Microvirga</taxon>
    </lineage>
</organism>
<evidence type="ECO:0000313" key="2">
    <source>
        <dbReference type="EMBL" id="KLK90025.1"/>
    </source>
</evidence>
<evidence type="ECO:0000313" key="3">
    <source>
        <dbReference type="Proteomes" id="UP000035489"/>
    </source>
</evidence>
<keyword evidence="1" id="KW-0812">Transmembrane</keyword>
<dbReference type="STRING" id="1225564.AA309_28205"/>
<keyword evidence="3" id="KW-1185">Reference proteome</keyword>
<protein>
    <submittedName>
        <fullName evidence="2">Membrane protein</fullName>
    </submittedName>
</protein>
<dbReference type="OrthoDB" id="5451070at2"/>
<proteinExistence type="predicted"/>
<reference evidence="2 3" key="1">
    <citation type="submission" date="2015-05" db="EMBL/GenBank/DDBJ databases">
        <title>Draft genome sequence of Microvirga vignae strain BR3299, a novel nitrogen fixing bacteria isolated from Brazil semi-aired region.</title>
        <authorList>
            <person name="Zilli J.E."/>
            <person name="Passos S.R."/>
            <person name="Leite J."/>
            <person name="Baldani J.I."/>
            <person name="Xavier G.R."/>
            <person name="Rumjaneck N.G."/>
            <person name="Simoes-Araujo J.L."/>
        </authorList>
    </citation>
    <scope>NUCLEOTIDE SEQUENCE [LARGE SCALE GENOMIC DNA]</scope>
    <source>
        <strain evidence="2 3">BR3299</strain>
    </source>
</reference>
<dbReference type="EMBL" id="LCYG01000103">
    <property type="protein sequence ID" value="KLK90025.1"/>
    <property type="molecule type" value="Genomic_DNA"/>
</dbReference>
<comment type="caution">
    <text evidence="2">The sequence shown here is derived from an EMBL/GenBank/DDBJ whole genome shotgun (WGS) entry which is preliminary data.</text>
</comment>
<feature type="transmembrane region" description="Helical" evidence="1">
    <location>
        <begin position="38"/>
        <end position="55"/>
    </location>
</feature>
<feature type="transmembrane region" description="Helical" evidence="1">
    <location>
        <begin position="75"/>
        <end position="95"/>
    </location>
</feature>
<keyword evidence="1" id="KW-1133">Transmembrane helix</keyword>
<gene>
    <name evidence="2" type="ORF">AA309_28205</name>
</gene>
<dbReference type="InterPro" id="IPR021450">
    <property type="entry name" value="DUF3100"/>
</dbReference>
<dbReference type="Pfam" id="PF11299">
    <property type="entry name" value="DUF3100"/>
    <property type="match status" value="1"/>
</dbReference>
<dbReference type="PATRIC" id="fig|1225564.3.peg.167"/>
<dbReference type="AlphaFoldDB" id="A0A0H1R484"/>
<name>A0A0H1R484_9HYPH</name>
<evidence type="ECO:0000256" key="1">
    <source>
        <dbReference type="SAM" id="Phobius"/>
    </source>
</evidence>
<feature type="transmembrane region" description="Helical" evidence="1">
    <location>
        <begin position="107"/>
        <end position="130"/>
    </location>
</feature>
<feature type="transmembrane region" description="Helical" evidence="1">
    <location>
        <begin position="199"/>
        <end position="218"/>
    </location>
</feature>
<dbReference type="Proteomes" id="UP000035489">
    <property type="component" value="Unassembled WGS sequence"/>
</dbReference>